<feature type="region of interest" description="Disordered" evidence="1">
    <location>
        <begin position="17"/>
        <end position="41"/>
    </location>
</feature>
<comment type="caution">
    <text evidence="2">The sequence shown here is derived from an EMBL/GenBank/DDBJ whole genome shotgun (WGS) entry which is preliminary data.</text>
</comment>
<dbReference type="AlphaFoldDB" id="A0A101NUD6"/>
<accession>A0A101NUD6</accession>
<sequence>MLRKKLQVTRAIPDTSRETYNQCGTSDAVATSSNHHPSDKATYDITVTAPKDEDGDSYDVISNSTLIAEKDKGRTVSPQGLDGR</sequence>
<organism evidence="2 3">
    <name type="scientific">Streptomyces yokosukanensis</name>
    <dbReference type="NCBI Taxonomy" id="67386"/>
    <lineage>
        <taxon>Bacteria</taxon>
        <taxon>Bacillati</taxon>
        <taxon>Actinomycetota</taxon>
        <taxon>Actinomycetes</taxon>
        <taxon>Kitasatosporales</taxon>
        <taxon>Streptomycetaceae</taxon>
        <taxon>Streptomyces</taxon>
    </lineage>
</organism>
<proteinExistence type="predicted"/>
<dbReference type="InterPro" id="IPR042097">
    <property type="entry name" value="Aminopeptidase_N-like_N_sf"/>
</dbReference>
<feature type="compositionally biased region" description="Polar residues" evidence="1">
    <location>
        <begin position="18"/>
        <end position="35"/>
    </location>
</feature>
<dbReference type="STRING" id="67386.AQI95_38615"/>
<dbReference type="SUPFAM" id="SSF63737">
    <property type="entry name" value="Leukotriene A4 hydrolase N-terminal domain"/>
    <property type="match status" value="1"/>
</dbReference>
<evidence type="ECO:0000313" key="3">
    <source>
        <dbReference type="Proteomes" id="UP000053127"/>
    </source>
</evidence>
<evidence type="ECO:0000256" key="1">
    <source>
        <dbReference type="SAM" id="MobiDB-lite"/>
    </source>
</evidence>
<dbReference type="EMBL" id="LMWN01000063">
    <property type="protein sequence ID" value="KUM99445.1"/>
    <property type="molecule type" value="Genomic_DNA"/>
</dbReference>
<evidence type="ECO:0000313" key="2">
    <source>
        <dbReference type="EMBL" id="KUM99445.1"/>
    </source>
</evidence>
<protein>
    <submittedName>
        <fullName evidence="2">Uncharacterized protein</fullName>
    </submittedName>
</protein>
<dbReference type="Proteomes" id="UP000053127">
    <property type="component" value="Unassembled WGS sequence"/>
</dbReference>
<reference evidence="2 3" key="1">
    <citation type="submission" date="2015-10" db="EMBL/GenBank/DDBJ databases">
        <title>Draft genome sequence of Streptomyces yokosukanensis DSM 40224, type strain for the species Streptomyces yokosukanensis.</title>
        <authorList>
            <person name="Ruckert C."/>
            <person name="Winkler A."/>
            <person name="Kalinowski J."/>
            <person name="Kampfer P."/>
            <person name="Glaeser S."/>
        </authorList>
    </citation>
    <scope>NUCLEOTIDE SEQUENCE [LARGE SCALE GENOMIC DNA]</scope>
    <source>
        <strain evidence="2 3">DSM 40224</strain>
    </source>
</reference>
<gene>
    <name evidence="2" type="ORF">AQI95_38615</name>
</gene>
<name>A0A101NUD6_9ACTN</name>
<keyword evidence="3" id="KW-1185">Reference proteome</keyword>